<dbReference type="Pfam" id="PF07221">
    <property type="entry name" value="GlcNAc_2-epim"/>
    <property type="match status" value="1"/>
</dbReference>
<dbReference type="InterPro" id="IPR010819">
    <property type="entry name" value="AGE/CE"/>
</dbReference>
<dbReference type="GO" id="GO:0047736">
    <property type="term" value="F:cellobiose epimerase activity"/>
    <property type="evidence" value="ECO:0007669"/>
    <property type="project" value="UniProtKB-UniRule"/>
</dbReference>
<evidence type="ECO:0000256" key="4">
    <source>
        <dbReference type="HAMAP-Rule" id="MF_00929"/>
    </source>
</evidence>
<dbReference type="Proteomes" id="UP000249873">
    <property type="component" value="Chromosome"/>
</dbReference>
<name>A0A2Z4GG21_9BACT</name>
<sequence>MALSKQSFKNEVKEEFFSILDFWAKHSVDEKNGGFYGTIDANNQPKETEKSVVATARILWSFSTAVHFIKNTPSLLHYRHLIPSYEKLSQRAFDSLNDNFWDNENGGTYWTVNAKGEKENGKKLMYGHSFYVYGMSEYYRATGYKPALEMAQKCFNTIINHSYDGKEGGYIEAYNEDWSETDDYILSKGISRKSMNTHLHLLECFANLYRVDKSEEVHFHLEHCLQIMLDRIIGEGNTRMTLFFSEDWTPQSKVISYGHDIEASWLILEAAEILGDEHLIERCKKVCLPMAKDAADGLQEDNGMIYEVDPETGHGNFSRDWWVMAEAMVGFYNAYQMSGKVNYLEKSENCWTFINDYLIDHENGEWYGGVNDKHEITNGSKGNPWKAPYHNARACMEIYKRIS</sequence>
<evidence type="ECO:0000313" key="5">
    <source>
        <dbReference type="EMBL" id="AWW00201.1"/>
    </source>
</evidence>
<comment type="catalytic activity">
    <reaction evidence="1 4">
        <text>D-cellobiose = beta-D-glucosyl-(1-&gt;4)-D-mannopyranose</text>
        <dbReference type="Rhea" id="RHEA:23384"/>
        <dbReference type="ChEBI" id="CHEBI:17057"/>
        <dbReference type="ChEBI" id="CHEBI:47931"/>
        <dbReference type="EC" id="5.1.3.11"/>
    </reaction>
</comment>
<gene>
    <name evidence="5" type="ORF">DJ013_19300</name>
</gene>
<dbReference type="SUPFAM" id="SSF48208">
    <property type="entry name" value="Six-hairpin glycosidases"/>
    <property type="match status" value="1"/>
</dbReference>
<dbReference type="GO" id="GO:0005975">
    <property type="term" value="P:carbohydrate metabolic process"/>
    <property type="evidence" value="ECO:0007669"/>
    <property type="project" value="InterPro"/>
</dbReference>
<comment type="function">
    <text evidence="4">Catalyzes the reversible epimerization of cellobiose to 4-O-beta-D-glucopyranosyl-D-mannose (Glc-Man).</text>
</comment>
<reference evidence="5 6" key="1">
    <citation type="submission" date="2018-05" db="EMBL/GenBank/DDBJ databases">
        <title>Complete genome sequence of Arcticibacterium luteifluviistationis SM1504T, a cytophagaceae bacterium isolated from Arctic surface seawater.</title>
        <authorList>
            <person name="Li Y."/>
            <person name="Qin Q.-L."/>
        </authorList>
    </citation>
    <scope>NUCLEOTIDE SEQUENCE [LARGE SCALE GENOMIC DNA]</scope>
    <source>
        <strain evidence="5 6">SM1504</strain>
    </source>
</reference>
<evidence type="ECO:0000256" key="2">
    <source>
        <dbReference type="ARBA" id="ARBA00008558"/>
    </source>
</evidence>
<dbReference type="OrthoDB" id="5141876at2"/>
<comment type="similarity">
    <text evidence="4">Belongs to the cellobiose 2-epimerase family.</text>
</comment>
<dbReference type="RefSeq" id="WP_111373568.1">
    <property type="nucleotide sequence ID" value="NZ_CP029480.1"/>
</dbReference>
<accession>A0A2Z4GG21</accession>
<evidence type="ECO:0000313" key="6">
    <source>
        <dbReference type="Proteomes" id="UP000249873"/>
    </source>
</evidence>
<evidence type="ECO:0000256" key="1">
    <source>
        <dbReference type="ARBA" id="ARBA00001470"/>
    </source>
</evidence>
<dbReference type="InterPro" id="IPR012341">
    <property type="entry name" value="6hp_glycosidase-like_sf"/>
</dbReference>
<proteinExistence type="inferred from homology"/>
<organism evidence="5 6">
    <name type="scientific">Arcticibacterium luteifluviistationis</name>
    <dbReference type="NCBI Taxonomy" id="1784714"/>
    <lineage>
        <taxon>Bacteria</taxon>
        <taxon>Pseudomonadati</taxon>
        <taxon>Bacteroidota</taxon>
        <taxon>Cytophagia</taxon>
        <taxon>Cytophagales</taxon>
        <taxon>Leadbetterellaceae</taxon>
        <taxon>Arcticibacterium</taxon>
    </lineage>
</organism>
<dbReference type="EC" id="5.1.3.11" evidence="4"/>
<dbReference type="HAMAP" id="MF_00929">
    <property type="entry name" value="Cellobiose_2_epim"/>
    <property type="match status" value="1"/>
</dbReference>
<dbReference type="AlphaFoldDB" id="A0A2Z4GG21"/>
<dbReference type="EMBL" id="CP029480">
    <property type="protein sequence ID" value="AWW00201.1"/>
    <property type="molecule type" value="Genomic_DNA"/>
</dbReference>
<keyword evidence="3 4" id="KW-0413">Isomerase</keyword>
<protein>
    <recommendedName>
        <fullName evidence="4">Cellobiose 2-epimerase</fullName>
        <shortName evidence="4">CE</shortName>
        <ecNumber evidence="4">5.1.3.11</ecNumber>
    </recommendedName>
</protein>
<dbReference type="InterPro" id="IPR028584">
    <property type="entry name" value="Cellobiose_2_epim"/>
</dbReference>
<dbReference type="InterPro" id="IPR008928">
    <property type="entry name" value="6-hairpin_glycosidase_sf"/>
</dbReference>
<dbReference type="Gene3D" id="1.50.10.10">
    <property type="match status" value="1"/>
</dbReference>
<comment type="similarity">
    <text evidence="2">Belongs to the N-acylglucosamine 2-epimerase family.</text>
</comment>
<dbReference type="KEGG" id="als:DJ013_19300"/>
<keyword evidence="6" id="KW-1185">Reference proteome</keyword>
<dbReference type="PANTHER" id="PTHR15108">
    <property type="entry name" value="N-ACYLGLUCOSAMINE-2-EPIMERASE"/>
    <property type="match status" value="1"/>
</dbReference>
<evidence type="ECO:0000256" key="3">
    <source>
        <dbReference type="ARBA" id="ARBA00023235"/>
    </source>
</evidence>